<reference evidence="2" key="1">
    <citation type="submission" date="2020-12" db="EMBL/GenBank/DDBJ databases">
        <title>Clostridium thailandense sp. nov., a novel acetogenic bacterium isolated from peat land soil in Thailand.</title>
        <authorList>
            <person name="Chaikitkaew S."/>
            <person name="Birkeland N.K."/>
        </authorList>
    </citation>
    <scope>NUCLEOTIDE SEQUENCE</scope>
    <source>
        <strain evidence="2">DSM 17425</strain>
    </source>
</reference>
<dbReference type="EMBL" id="JAEEGB010000048">
    <property type="protein sequence ID" value="MBI6875596.1"/>
    <property type="molecule type" value="Genomic_DNA"/>
</dbReference>
<name>A0A934M9A0_9CLOT</name>
<protein>
    <submittedName>
        <fullName evidence="2">DUF5348 domain-containing protein</fullName>
    </submittedName>
</protein>
<gene>
    <name evidence="2" type="ORF">I6U51_23265</name>
</gene>
<evidence type="ECO:0000313" key="2">
    <source>
        <dbReference type="EMBL" id="MBI6875596.1"/>
    </source>
</evidence>
<dbReference type="InterPro" id="IPR035255">
    <property type="entry name" value="DUF5348"/>
</dbReference>
<dbReference type="Pfam" id="PF17295">
    <property type="entry name" value="DUF5348"/>
    <property type="match status" value="1"/>
</dbReference>
<dbReference type="Proteomes" id="UP000622687">
    <property type="component" value="Unassembled WGS sequence"/>
</dbReference>
<organism evidence="2 3">
    <name type="scientific">Clostridium aciditolerans</name>
    <dbReference type="NCBI Taxonomy" id="339861"/>
    <lineage>
        <taxon>Bacteria</taxon>
        <taxon>Bacillati</taxon>
        <taxon>Bacillota</taxon>
        <taxon>Clostridia</taxon>
        <taxon>Eubacteriales</taxon>
        <taxon>Clostridiaceae</taxon>
        <taxon>Clostridium</taxon>
    </lineage>
</organism>
<dbReference type="RefSeq" id="WP_211144940.1">
    <property type="nucleotide sequence ID" value="NZ_JAEEGB010000048.1"/>
</dbReference>
<feature type="domain" description="DUF5348" evidence="1">
    <location>
        <begin position="65"/>
        <end position="131"/>
    </location>
</feature>
<proteinExistence type="predicted"/>
<evidence type="ECO:0000313" key="3">
    <source>
        <dbReference type="Proteomes" id="UP000622687"/>
    </source>
</evidence>
<accession>A0A934M9A0</accession>
<keyword evidence="3" id="KW-1185">Reference proteome</keyword>
<sequence length="133" mass="15451">MDKNYIKALNIAENTLYKINKIYDNASTSTFEDVKGCKAIERIIEDLEDFIRDVEHYSKPTQEGYLELKPNSRYSLASIELSCGYPVEIYNIKSHTWNDGVIQHSDKYGGYYFYNYDDKHMGLSDGVKARVRV</sequence>
<evidence type="ECO:0000259" key="1">
    <source>
        <dbReference type="Pfam" id="PF17295"/>
    </source>
</evidence>
<comment type="caution">
    <text evidence="2">The sequence shown here is derived from an EMBL/GenBank/DDBJ whole genome shotgun (WGS) entry which is preliminary data.</text>
</comment>
<dbReference type="AlphaFoldDB" id="A0A934M9A0"/>